<dbReference type="Proteomes" id="UP001501444">
    <property type="component" value="Unassembled WGS sequence"/>
</dbReference>
<evidence type="ECO:0000313" key="2">
    <source>
        <dbReference type="EMBL" id="GAA2376307.1"/>
    </source>
</evidence>
<dbReference type="NCBIfam" id="TIGR04335">
    <property type="entry name" value="AmmeMemoSam_A"/>
    <property type="match status" value="1"/>
</dbReference>
<dbReference type="Pfam" id="PF01871">
    <property type="entry name" value="AMMECR1"/>
    <property type="match status" value="1"/>
</dbReference>
<dbReference type="Gene3D" id="3.30.1490.150">
    <property type="entry name" value="Hypothetical protein ph0010, domain 2"/>
    <property type="match status" value="1"/>
</dbReference>
<dbReference type="PANTHER" id="PTHR13016">
    <property type="entry name" value="AMMECR1 HOMOLOG"/>
    <property type="match status" value="1"/>
</dbReference>
<protein>
    <recommendedName>
        <fullName evidence="1">AMMECR1 domain-containing protein</fullName>
    </recommendedName>
</protein>
<keyword evidence="3" id="KW-1185">Reference proteome</keyword>
<feature type="domain" description="AMMECR1" evidence="1">
    <location>
        <begin position="10"/>
        <end position="195"/>
    </location>
</feature>
<dbReference type="InterPro" id="IPR027485">
    <property type="entry name" value="AMMECR1_N"/>
</dbReference>
<dbReference type="EMBL" id="BAAARV010000079">
    <property type="protein sequence ID" value="GAA2376307.1"/>
    <property type="molecule type" value="Genomic_DNA"/>
</dbReference>
<organism evidence="2 3">
    <name type="scientific">Dactylosporangium salmoneum</name>
    <dbReference type="NCBI Taxonomy" id="53361"/>
    <lineage>
        <taxon>Bacteria</taxon>
        <taxon>Bacillati</taxon>
        <taxon>Actinomycetota</taxon>
        <taxon>Actinomycetes</taxon>
        <taxon>Micromonosporales</taxon>
        <taxon>Micromonosporaceae</taxon>
        <taxon>Dactylosporangium</taxon>
    </lineage>
</organism>
<dbReference type="RefSeq" id="WP_344617884.1">
    <property type="nucleotide sequence ID" value="NZ_BAAARV010000079.1"/>
</dbReference>
<dbReference type="InterPro" id="IPR002733">
    <property type="entry name" value="AMMECR1_domain"/>
</dbReference>
<accession>A0ABP5UFT0</accession>
<evidence type="ECO:0000313" key="3">
    <source>
        <dbReference type="Proteomes" id="UP001501444"/>
    </source>
</evidence>
<dbReference type="Gene3D" id="3.30.700.20">
    <property type="entry name" value="Hypothetical protein ph0010, domain 1"/>
    <property type="match status" value="1"/>
</dbReference>
<dbReference type="InterPro" id="IPR036071">
    <property type="entry name" value="AMMECR1_dom_sf"/>
</dbReference>
<dbReference type="PANTHER" id="PTHR13016:SF0">
    <property type="entry name" value="AMME SYNDROME CANDIDATE GENE 1 PROTEIN"/>
    <property type="match status" value="1"/>
</dbReference>
<dbReference type="PROSITE" id="PS51112">
    <property type="entry name" value="AMMECR1"/>
    <property type="match status" value="1"/>
</dbReference>
<reference evidence="3" key="1">
    <citation type="journal article" date="2019" name="Int. J. Syst. Evol. Microbiol.">
        <title>The Global Catalogue of Microorganisms (GCM) 10K type strain sequencing project: providing services to taxonomists for standard genome sequencing and annotation.</title>
        <authorList>
            <consortium name="The Broad Institute Genomics Platform"/>
            <consortium name="The Broad Institute Genome Sequencing Center for Infectious Disease"/>
            <person name="Wu L."/>
            <person name="Ma J."/>
        </authorList>
    </citation>
    <scope>NUCLEOTIDE SEQUENCE [LARGE SCALE GENOMIC DNA]</scope>
    <source>
        <strain evidence="3">JCM 3272</strain>
    </source>
</reference>
<proteinExistence type="predicted"/>
<dbReference type="InterPro" id="IPR027623">
    <property type="entry name" value="AmmeMemoSam_A"/>
</dbReference>
<gene>
    <name evidence="2" type="ORF">GCM10010170_080330</name>
</gene>
<sequence>MTVTATLSPTQGLFLARLAADAVHAQLTGVRLTARIPSGSPLHDDGASFVTLERAGALRGCVGSLEPVQALHRDVVRNAMRAMHDPRLPPVTAADWPDLDVKVSVLDRPERVAADGREELLATLRPGVDGLILVADGRRATFLPSVWAKLPEPEQFLAALLRKGGWPAGEWPAGLSALRYGSTEYHDYGPRPVIG</sequence>
<dbReference type="SUPFAM" id="SSF143447">
    <property type="entry name" value="AMMECR1-like"/>
    <property type="match status" value="1"/>
</dbReference>
<name>A0ABP5UFT0_9ACTN</name>
<comment type="caution">
    <text evidence="2">The sequence shown here is derived from an EMBL/GenBank/DDBJ whole genome shotgun (WGS) entry which is preliminary data.</text>
</comment>
<dbReference type="InterPro" id="IPR023473">
    <property type="entry name" value="AMMECR1"/>
</dbReference>
<evidence type="ECO:0000259" key="1">
    <source>
        <dbReference type="PROSITE" id="PS51112"/>
    </source>
</evidence>